<comment type="catalytic activity">
    <reaction evidence="6">
        <text>P(1),P(4)-bis(5'-adenosyl) tetraphosphate + H2O = 2 ADP + 2 H(+)</text>
        <dbReference type="Rhea" id="RHEA:24252"/>
        <dbReference type="ChEBI" id="CHEBI:15377"/>
        <dbReference type="ChEBI" id="CHEBI:15378"/>
        <dbReference type="ChEBI" id="CHEBI:58141"/>
        <dbReference type="ChEBI" id="CHEBI:456216"/>
        <dbReference type="EC" id="3.6.1.41"/>
    </reaction>
</comment>
<dbReference type="InterPro" id="IPR005249">
    <property type="entry name" value="YqeK"/>
</dbReference>
<dbReference type="AlphaFoldDB" id="A0A4R5NB36"/>
<evidence type="ECO:0000259" key="7">
    <source>
        <dbReference type="PROSITE" id="PS51831"/>
    </source>
</evidence>
<dbReference type="EC" id="3.6.1.41" evidence="1"/>
<evidence type="ECO:0000256" key="6">
    <source>
        <dbReference type="ARBA" id="ARBA00049417"/>
    </source>
</evidence>
<evidence type="ECO:0000313" key="9">
    <source>
        <dbReference type="Proteomes" id="UP000295681"/>
    </source>
</evidence>
<gene>
    <name evidence="8" type="ORF">C5L23_001146</name>
</gene>
<dbReference type="NCBIfam" id="TIGR00277">
    <property type="entry name" value="HDIG"/>
    <property type="match status" value="1"/>
</dbReference>
<dbReference type="InterPro" id="IPR006674">
    <property type="entry name" value="HD_domain"/>
</dbReference>
<dbReference type="Gene3D" id="1.10.3210.10">
    <property type="entry name" value="Hypothetical protein af1432"/>
    <property type="match status" value="1"/>
</dbReference>
<feature type="domain" description="HD" evidence="7">
    <location>
        <begin position="24"/>
        <end position="138"/>
    </location>
</feature>
<name>A0A4R5NB36_9LACO</name>
<evidence type="ECO:0000256" key="5">
    <source>
        <dbReference type="ARBA" id="ARBA00023004"/>
    </source>
</evidence>
<accession>A0A4R5NB36</accession>
<dbReference type="NCBIfam" id="TIGR00488">
    <property type="entry name" value="bis(5'-nucleosyl)-tetraphosphatase (symmetrical) YqeK"/>
    <property type="match status" value="1"/>
</dbReference>
<dbReference type="GO" id="GO:0046872">
    <property type="term" value="F:metal ion binding"/>
    <property type="evidence" value="ECO:0007669"/>
    <property type="project" value="UniProtKB-KW"/>
</dbReference>
<keyword evidence="4" id="KW-0378">Hydrolase</keyword>
<evidence type="ECO:0000256" key="3">
    <source>
        <dbReference type="ARBA" id="ARBA00022741"/>
    </source>
</evidence>
<dbReference type="CDD" id="cd00077">
    <property type="entry name" value="HDc"/>
    <property type="match status" value="1"/>
</dbReference>
<dbReference type="Proteomes" id="UP000295681">
    <property type="component" value="Unassembled WGS sequence"/>
</dbReference>
<dbReference type="Pfam" id="PF01966">
    <property type="entry name" value="HD"/>
    <property type="match status" value="1"/>
</dbReference>
<reference evidence="8 9" key="1">
    <citation type="journal article" date="2019" name="Appl. Microbiol. Biotechnol.">
        <title>Uncovering carbohydrate metabolism through a genotype-phenotype association study of 56 lactic acid bacteria genomes.</title>
        <authorList>
            <person name="Buron-Moles G."/>
            <person name="Chailyan A."/>
            <person name="Dolejs I."/>
            <person name="Forster J."/>
            <person name="Miks M.H."/>
        </authorList>
    </citation>
    <scope>NUCLEOTIDE SEQUENCE [LARGE SCALE GENOMIC DNA]</scope>
    <source>
        <strain evidence="8 9">ATCC 700006</strain>
    </source>
</reference>
<dbReference type="EMBL" id="PUFI01000005">
    <property type="protein sequence ID" value="TDG69684.1"/>
    <property type="molecule type" value="Genomic_DNA"/>
</dbReference>
<dbReference type="InterPro" id="IPR006675">
    <property type="entry name" value="HDIG_dom"/>
</dbReference>
<dbReference type="GO" id="GO:0000166">
    <property type="term" value="F:nucleotide binding"/>
    <property type="evidence" value="ECO:0007669"/>
    <property type="project" value="UniProtKB-KW"/>
</dbReference>
<keyword evidence="3" id="KW-0547">Nucleotide-binding</keyword>
<keyword evidence="2" id="KW-0479">Metal-binding</keyword>
<evidence type="ECO:0000313" key="8">
    <source>
        <dbReference type="EMBL" id="TDG69684.1"/>
    </source>
</evidence>
<dbReference type="InterPro" id="IPR003607">
    <property type="entry name" value="HD/PDEase_dom"/>
</dbReference>
<dbReference type="InterPro" id="IPR051094">
    <property type="entry name" value="Diverse_Catalytic_Enzymes"/>
</dbReference>
<comment type="caution">
    <text evidence="8">The sequence shown here is derived from an EMBL/GenBank/DDBJ whole genome shotgun (WGS) entry which is preliminary data.</text>
</comment>
<evidence type="ECO:0000256" key="1">
    <source>
        <dbReference type="ARBA" id="ARBA00012506"/>
    </source>
</evidence>
<organism evidence="8 9">
    <name type="scientific">Leuconostoc fallax</name>
    <dbReference type="NCBI Taxonomy" id="1251"/>
    <lineage>
        <taxon>Bacteria</taxon>
        <taxon>Bacillati</taxon>
        <taxon>Bacillota</taxon>
        <taxon>Bacilli</taxon>
        <taxon>Lactobacillales</taxon>
        <taxon>Lactobacillaceae</taxon>
        <taxon>Leuconostoc</taxon>
    </lineage>
</organism>
<dbReference type="GO" id="GO:0008803">
    <property type="term" value="F:bis(5'-nucleosyl)-tetraphosphatase (symmetrical) activity"/>
    <property type="evidence" value="ECO:0007669"/>
    <property type="project" value="UniProtKB-EC"/>
</dbReference>
<sequence length="192" mass="21676">MSKYYSGTVAQLESIVAKAVSQKRFEHILRVRDYAIVLSKKYNVNSDQAEVAALVHDYAKDRSDSDFLNVIDAKHLDPDLKNWNNAIWHGVVGAEMIHDELGITDSEILDAVRQHTTGSDNMSLLSQILFMADYLEMGRHFPGVEEARALTDNNLQSGVKYQITHTLAYLASQSLPIHPLSLTTYNYWVKHA</sequence>
<dbReference type="SUPFAM" id="SSF109604">
    <property type="entry name" value="HD-domain/PDEase-like"/>
    <property type="match status" value="1"/>
</dbReference>
<evidence type="ECO:0000256" key="4">
    <source>
        <dbReference type="ARBA" id="ARBA00022801"/>
    </source>
</evidence>
<proteinExistence type="predicted"/>
<dbReference type="PANTHER" id="PTHR35795">
    <property type="entry name" value="SLR1885 PROTEIN"/>
    <property type="match status" value="1"/>
</dbReference>
<keyword evidence="5" id="KW-0408">Iron</keyword>
<protein>
    <recommendedName>
        <fullName evidence="1">bis(5'-nucleosyl)-tetraphosphatase (symmetrical)</fullName>
        <ecNumber evidence="1">3.6.1.41</ecNumber>
    </recommendedName>
</protein>
<dbReference type="PROSITE" id="PS51831">
    <property type="entry name" value="HD"/>
    <property type="match status" value="1"/>
</dbReference>
<evidence type="ECO:0000256" key="2">
    <source>
        <dbReference type="ARBA" id="ARBA00022723"/>
    </source>
</evidence>
<dbReference type="PANTHER" id="PTHR35795:SF1">
    <property type="entry name" value="BIS(5'-NUCLEOSYL)-TETRAPHOSPHATASE, SYMMETRICAL"/>
    <property type="match status" value="1"/>
</dbReference>
<keyword evidence="9" id="KW-1185">Reference proteome</keyword>
<dbReference type="SMART" id="SM00471">
    <property type="entry name" value="HDc"/>
    <property type="match status" value="1"/>
</dbReference>
<dbReference type="STRING" id="907931.GCA_000165675_00211"/>
<dbReference type="RefSeq" id="WP_010008697.1">
    <property type="nucleotide sequence ID" value="NZ_JAGYGP010000001.1"/>
</dbReference>